<sequence>MEHPPSETPPEQPEEDSEREATELADFRGHPSRSSDSIIPSQGAASASIRSNEGYLQSLRRSTLVFWKRQVSATVPHEACRDHFALERTFLGYLRTSIGLSVVAVIISQLFRLSHNATPNKAFGFFVLGTPIACSCIGAAVVVLLLGAYRFWRQQNAMLRGKVHAGGWEVNAIGMMVFMIVLTLFVLVLAVDIYKDVKGEP</sequence>
<feature type="domain" description="DUF202" evidence="7">
    <location>
        <begin position="81"/>
        <end position="157"/>
    </location>
</feature>
<feature type="compositionally biased region" description="Basic and acidic residues" evidence="5">
    <location>
        <begin position="19"/>
        <end position="29"/>
    </location>
</feature>
<evidence type="ECO:0000256" key="3">
    <source>
        <dbReference type="ARBA" id="ARBA00022989"/>
    </source>
</evidence>
<dbReference type="InterPro" id="IPR052053">
    <property type="entry name" value="IM_YidH-like"/>
</dbReference>
<keyword evidence="3 6" id="KW-1133">Transmembrane helix</keyword>
<comment type="caution">
    <text evidence="8">The sequence shown here is derived from an EMBL/GenBank/DDBJ whole genome shotgun (WGS) entry which is preliminary data.</text>
</comment>
<organism evidence="8 9">
    <name type="scientific">Stereocaulon virgatum</name>
    <dbReference type="NCBI Taxonomy" id="373712"/>
    <lineage>
        <taxon>Eukaryota</taxon>
        <taxon>Fungi</taxon>
        <taxon>Dikarya</taxon>
        <taxon>Ascomycota</taxon>
        <taxon>Pezizomycotina</taxon>
        <taxon>Lecanoromycetes</taxon>
        <taxon>OSLEUM clade</taxon>
        <taxon>Lecanoromycetidae</taxon>
        <taxon>Lecanorales</taxon>
        <taxon>Lecanorineae</taxon>
        <taxon>Stereocaulaceae</taxon>
        <taxon>Stereocaulon</taxon>
    </lineage>
</organism>
<evidence type="ECO:0000313" key="9">
    <source>
        <dbReference type="Proteomes" id="UP001590950"/>
    </source>
</evidence>
<protein>
    <recommendedName>
        <fullName evidence="7">DUF202 domain-containing protein</fullName>
    </recommendedName>
</protein>
<dbReference type="InterPro" id="IPR003807">
    <property type="entry name" value="DUF202"/>
</dbReference>
<dbReference type="PANTHER" id="PTHR34187">
    <property type="entry name" value="FGR18P"/>
    <property type="match status" value="1"/>
</dbReference>
<feature type="region of interest" description="Disordered" evidence="5">
    <location>
        <begin position="1"/>
        <end position="44"/>
    </location>
</feature>
<comment type="subcellular location">
    <subcellularLocation>
        <location evidence="1">Endomembrane system</location>
        <topology evidence="1">Multi-pass membrane protein</topology>
    </subcellularLocation>
</comment>
<gene>
    <name evidence="8" type="ORF">N7G274_005951</name>
</gene>
<evidence type="ECO:0000256" key="1">
    <source>
        <dbReference type="ARBA" id="ARBA00004127"/>
    </source>
</evidence>
<evidence type="ECO:0000256" key="5">
    <source>
        <dbReference type="SAM" id="MobiDB-lite"/>
    </source>
</evidence>
<keyword evidence="9" id="KW-1185">Reference proteome</keyword>
<dbReference type="Proteomes" id="UP001590950">
    <property type="component" value="Unassembled WGS sequence"/>
</dbReference>
<feature type="transmembrane region" description="Helical" evidence="6">
    <location>
        <begin position="170"/>
        <end position="191"/>
    </location>
</feature>
<dbReference type="PANTHER" id="PTHR34187:SF1">
    <property type="entry name" value="DUF202 DOMAIN-CONTAINING PROTEIN"/>
    <property type="match status" value="1"/>
</dbReference>
<feature type="transmembrane region" description="Helical" evidence="6">
    <location>
        <begin position="90"/>
        <end position="111"/>
    </location>
</feature>
<evidence type="ECO:0000313" key="8">
    <source>
        <dbReference type="EMBL" id="KAL2041569.1"/>
    </source>
</evidence>
<evidence type="ECO:0000256" key="4">
    <source>
        <dbReference type="ARBA" id="ARBA00023136"/>
    </source>
</evidence>
<evidence type="ECO:0000256" key="2">
    <source>
        <dbReference type="ARBA" id="ARBA00022692"/>
    </source>
</evidence>
<dbReference type="Pfam" id="PF02656">
    <property type="entry name" value="DUF202"/>
    <property type="match status" value="1"/>
</dbReference>
<keyword evidence="2 6" id="KW-0812">Transmembrane</keyword>
<feature type="compositionally biased region" description="Pro residues" evidence="5">
    <location>
        <begin position="1"/>
        <end position="11"/>
    </location>
</feature>
<keyword evidence="4 6" id="KW-0472">Membrane</keyword>
<evidence type="ECO:0000259" key="7">
    <source>
        <dbReference type="Pfam" id="PF02656"/>
    </source>
</evidence>
<evidence type="ECO:0000256" key="6">
    <source>
        <dbReference type="SAM" id="Phobius"/>
    </source>
</evidence>
<reference evidence="8 9" key="1">
    <citation type="submission" date="2024-09" db="EMBL/GenBank/DDBJ databases">
        <title>Rethinking Asexuality: The Enigmatic Case of Functional Sexual Genes in Lepraria (Stereocaulaceae).</title>
        <authorList>
            <person name="Doellman M."/>
            <person name="Sun Y."/>
            <person name="Barcenas-Pena A."/>
            <person name="Lumbsch H.T."/>
            <person name="Grewe F."/>
        </authorList>
    </citation>
    <scope>NUCLEOTIDE SEQUENCE [LARGE SCALE GENOMIC DNA]</scope>
    <source>
        <strain evidence="8 9">Mercado 3170</strain>
    </source>
</reference>
<feature type="transmembrane region" description="Helical" evidence="6">
    <location>
        <begin position="123"/>
        <end position="149"/>
    </location>
</feature>
<feature type="compositionally biased region" description="Polar residues" evidence="5">
    <location>
        <begin position="32"/>
        <end position="44"/>
    </location>
</feature>
<name>A0ABR4AA04_9LECA</name>
<proteinExistence type="predicted"/>
<accession>A0ABR4AA04</accession>
<dbReference type="EMBL" id="JBEFKJ010000017">
    <property type="protein sequence ID" value="KAL2041569.1"/>
    <property type="molecule type" value="Genomic_DNA"/>
</dbReference>